<dbReference type="EMBL" id="CAWUHB010000130">
    <property type="protein sequence ID" value="CAK7236975.1"/>
    <property type="molecule type" value="Genomic_DNA"/>
</dbReference>
<keyword evidence="11" id="KW-0328">Glycosyltransferase</keyword>
<evidence type="ECO:0000256" key="8">
    <source>
        <dbReference type="SAM" id="MobiDB-lite"/>
    </source>
</evidence>
<dbReference type="InterPro" id="IPR007229">
    <property type="entry name" value="Nic_PRibTrfase-Fam"/>
</dbReference>
<feature type="region of interest" description="Disordered" evidence="8">
    <location>
        <begin position="349"/>
        <end position="370"/>
    </location>
</feature>
<evidence type="ECO:0000259" key="10">
    <source>
        <dbReference type="Pfam" id="PF17767"/>
    </source>
</evidence>
<name>A0ABP0D1I0_9PEZI</name>
<evidence type="ECO:0000256" key="4">
    <source>
        <dbReference type="ARBA" id="ARBA00022553"/>
    </source>
</evidence>
<keyword evidence="6" id="KW-0662">Pyridine nucleotide biosynthesis</keyword>
<feature type="domain" description="Nicotinate/nicotinamide phosphoribosyltransferase" evidence="9">
    <location>
        <begin position="185"/>
        <end position="296"/>
    </location>
</feature>
<keyword evidence="12" id="KW-1185">Reference proteome</keyword>
<dbReference type="Pfam" id="PF17767">
    <property type="entry name" value="NAPRTase_N"/>
    <property type="match status" value="1"/>
</dbReference>
<feature type="compositionally biased region" description="Polar residues" evidence="8">
    <location>
        <begin position="357"/>
        <end position="370"/>
    </location>
</feature>
<evidence type="ECO:0000256" key="6">
    <source>
        <dbReference type="ARBA" id="ARBA00022642"/>
    </source>
</evidence>
<dbReference type="InterPro" id="IPR036068">
    <property type="entry name" value="Nicotinate_pribotase-like_C"/>
</dbReference>
<keyword evidence="11" id="KW-0808">Transferase</keyword>
<evidence type="ECO:0000256" key="2">
    <source>
        <dbReference type="ARBA" id="ARBA00010897"/>
    </source>
</evidence>
<comment type="pathway">
    <text evidence="1">Cofactor biosynthesis; NAD(+) biosynthesis; nicotinate D-ribonucleotide from nicotinate: step 1/1.</text>
</comment>
<accession>A0ABP0D1I0</accession>
<dbReference type="GO" id="GO:0004516">
    <property type="term" value="F:nicotinate phosphoribosyltransferase activity"/>
    <property type="evidence" value="ECO:0007669"/>
    <property type="project" value="UniProtKB-EC"/>
</dbReference>
<evidence type="ECO:0000313" key="12">
    <source>
        <dbReference type="Proteomes" id="UP001642405"/>
    </source>
</evidence>
<dbReference type="InterPro" id="IPR040727">
    <property type="entry name" value="NAPRTase_N"/>
</dbReference>
<reference evidence="11 12" key="1">
    <citation type="submission" date="2024-01" db="EMBL/GenBank/DDBJ databases">
        <authorList>
            <person name="Allen C."/>
            <person name="Tagirdzhanova G."/>
        </authorList>
    </citation>
    <scope>NUCLEOTIDE SEQUENCE [LARGE SCALE GENOMIC DNA]</scope>
</reference>
<gene>
    <name evidence="11" type="primary">NPT1</name>
    <name evidence="11" type="ORF">SCUCBS95973_009790</name>
</gene>
<dbReference type="PIRSF" id="PIRSF000484">
    <property type="entry name" value="NAPRT"/>
    <property type="match status" value="1"/>
</dbReference>
<evidence type="ECO:0000313" key="11">
    <source>
        <dbReference type="EMBL" id="CAK7236975.1"/>
    </source>
</evidence>
<dbReference type="PANTHER" id="PTHR11098">
    <property type="entry name" value="NICOTINATE PHOSPHORIBOSYLTRANSFERASE"/>
    <property type="match status" value="1"/>
</dbReference>
<comment type="caution">
    <text evidence="11">The sequence shown here is derived from an EMBL/GenBank/DDBJ whole genome shotgun (WGS) entry which is preliminary data.</text>
</comment>
<evidence type="ECO:0000256" key="5">
    <source>
        <dbReference type="ARBA" id="ARBA00022598"/>
    </source>
</evidence>
<dbReference type="EC" id="6.3.4.21" evidence="3"/>
<dbReference type="Pfam" id="PF04095">
    <property type="entry name" value="NAPRTase"/>
    <property type="match status" value="2"/>
</dbReference>
<comment type="catalytic activity">
    <reaction evidence="7">
        <text>5-phospho-alpha-D-ribose 1-diphosphate + nicotinate + ATP + H2O = nicotinate beta-D-ribonucleotide + ADP + phosphate + diphosphate</text>
        <dbReference type="Rhea" id="RHEA:36163"/>
        <dbReference type="ChEBI" id="CHEBI:15377"/>
        <dbReference type="ChEBI" id="CHEBI:30616"/>
        <dbReference type="ChEBI" id="CHEBI:32544"/>
        <dbReference type="ChEBI" id="CHEBI:33019"/>
        <dbReference type="ChEBI" id="CHEBI:43474"/>
        <dbReference type="ChEBI" id="CHEBI:57502"/>
        <dbReference type="ChEBI" id="CHEBI:58017"/>
        <dbReference type="ChEBI" id="CHEBI:456216"/>
        <dbReference type="EC" id="6.3.4.21"/>
    </reaction>
</comment>
<sequence length="520" mass="56782">MEFNSSSPYPEGVISFLDTDLYKLTMQCAVLKYYKDVPVTYSFTNRTPEKKLSRTAYQWLDKQVRKLGNISLSDEELAFLKLHCPYLSSAYLDFLKEFRLKPRDEVTITFVPVDASSSVESADDLGDIDIAIRGNWVDTILYEIPILALTSEAYFKFMDTDWNYEGQQELAFDKGMRLLEAGCVLSEFGTRRRRDYHTQALVFRGLVQASREAEKRGLPGKLSGTSNVHLAMRFNIPPVGTVAHEWFMGIAALTGEYLQATEEALCRWVGCFGEGVLGIALTDTFGTPEFLREFGRPVRHLDGAAGAAASTVAATAAATTASAAATTASAAATTASAAATTASAADSFTSATAPSGEASSQQQPAAPTSTGKTYAQIFTGVRQDSGDPTEYVKLMRAFYDAQGITDKKVIVFSDSLNLERCLQYKQVSEAAGFQPTFGVGTFLTNDFVNLTTGKKSVPLNIVIKLSSANGRPAVKISDNAGKNTGDKDTVDRVKRELGYVEKDWEEGDETRRWGKEGDKP</sequence>
<organism evidence="11 12">
    <name type="scientific">Sporothrix curviconia</name>
    <dbReference type="NCBI Taxonomy" id="1260050"/>
    <lineage>
        <taxon>Eukaryota</taxon>
        <taxon>Fungi</taxon>
        <taxon>Dikarya</taxon>
        <taxon>Ascomycota</taxon>
        <taxon>Pezizomycotina</taxon>
        <taxon>Sordariomycetes</taxon>
        <taxon>Sordariomycetidae</taxon>
        <taxon>Ophiostomatales</taxon>
        <taxon>Ophiostomataceae</taxon>
        <taxon>Sporothrix</taxon>
    </lineage>
</organism>
<dbReference type="Gene3D" id="3.20.140.10">
    <property type="entry name" value="nicotinate phosphoribosyltransferase"/>
    <property type="match status" value="2"/>
</dbReference>
<keyword evidence="4" id="KW-0597">Phosphoprotein</keyword>
<protein>
    <recommendedName>
        <fullName evidence="3">nicotinate phosphoribosyltransferase</fullName>
        <ecNumber evidence="3">6.3.4.21</ecNumber>
    </recommendedName>
</protein>
<dbReference type="InterPro" id="IPR041525">
    <property type="entry name" value="N/Namide_PRibTrfase"/>
</dbReference>
<proteinExistence type="inferred from homology"/>
<dbReference type="GO" id="GO:0016757">
    <property type="term" value="F:glycosyltransferase activity"/>
    <property type="evidence" value="ECO:0007669"/>
    <property type="project" value="UniProtKB-KW"/>
</dbReference>
<dbReference type="Proteomes" id="UP001642405">
    <property type="component" value="Unassembled WGS sequence"/>
</dbReference>
<feature type="domain" description="Nicotinate phosphoribosyltransferase N-terminal" evidence="10">
    <location>
        <begin position="17"/>
        <end position="151"/>
    </location>
</feature>
<evidence type="ECO:0000256" key="7">
    <source>
        <dbReference type="ARBA" id="ARBA00048668"/>
    </source>
</evidence>
<dbReference type="PANTHER" id="PTHR11098:SF1">
    <property type="entry name" value="NICOTINATE PHOSPHORIBOSYLTRANSFERASE"/>
    <property type="match status" value="1"/>
</dbReference>
<evidence type="ECO:0000256" key="3">
    <source>
        <dbReference type="ARBA" id="ARBA00013236"/>
    </source>
</evidence>
<dbReference type="SUPFAM" id="SSF54675">
    <property type="entry name" value="Nicotinate/Quinolinate PRTase N-terminal domain-like"/>
    <property type="match status" value="1"/>
</dbReference>
<dbReference type="SUPFAM" id="SSF51690">
    <property type="entry name" value="Nicotinate/Quinolinate PRTase C-terminal domain-like"/>
    <property type="match status" value="1"/>
</dbReference>
<evidence type="ECO:0000259" key="9">
    <source>
        <dbReference type="Pfam" id="PF04095"/>
    </source>
</evidence>
<keyword evidence="5 11" id="KW-0436">Ligase</keyword>
<comment type="similarity">
    <text evidence="2">Belongs to the NAPRTase family.</text>
</comment>
<evidence type="ECO:0000256" key="1">
    <source>
        <dbReference type="ARBA" id="ARBA00004952"/>
    </source>
</evidence>
<feature type="domain" description="Nicotinate/nicotinamide phosphoribosyltransferase" evidence="9">
    <location>
        <begin position="366"/>
        <end position="498"/>
    </location>
</feature>